<sequence>MSGKGLLVLNRLRRGIQKVMFLLTFNATKWFIPSPGLSRFIRYKDQPSLMDSCITDDEYYEVASSLCVSRTSSSASEISRTISSTSNDDSQSSGDDIDMRAEVFIANFYKHIQMEREVSLKLRYCEGSDGLQRTKSA</sequence>
<protein>
    <submittedName>
        <fullName evidence="2">Uncharacterized protein</fullName>
    </submittedName>
</protein>
<dbReference type="Pfam" id="PF05553">
    <property type="entry name" value="DUF761"/>
    <property type="match status" value="1"/>
</dbReference>
<reference evidence="2" key="1">
    <citation type="submission" date="2021-03" db="EMBL/GenBank/DDBJ databases">
        <authorList>
            <person name="Li Z."/>
            <person name="Yang C."/>
        </authorList>
    </citation>
    <scope>NUCLEOTIDE SEQUENCE</scope>
    <source>
        <strain evidence="2">Dzin_1.0</strain>
        <tissue evidence="2">Leaf</tissue>
    </source>
</reference>
<feature type="compositionally biased region" description="Low complexity" evidence="1">
    <location>
        <begin position="71"/>
        <end position="94"/>
    </location>
</feature>
<comment type="caution">
    <text evidence="2">The sequence shown here is derived from an EMBL/GenBank/DDBJ whole genome shotgun (WGS) entry which is preliminary data.</text>
</comment>
<accession>A0A9D5HQ25</accession>
<keyword evidence="3" id="KW-1185">Reference proteome</keyword>
<dbReference type="OrthoDB" id="1682876at2759"/>
<feature type="region of interest" description="Disordered" evidence="1">
    <location>
        <begin position="71"/>
        <end position="95"/>
    </location>
</feature>
<reference evidence="2" key="2">
    <citation type="journal article" date="2022" name="Hortic Res">
        <title>The genome of Dioscorea zingiberensis sheds light on the biosynthesis, origin and evolution of the medicinally important diosgenin saponins.</title>
        <authorList>
            <person name="Li Y."/>
            <person name="Tan C."/>
            <person name="Li Z."/>
            <person name="Guo J."/>
            <person name="Li S."/>
            <person name="Chen X."/>
            <person name="Wang C."/>
            <person name="Dai X."/>
            <person name="Yang H."/>
            <person name="Song W."/>
            <person name="Hou L."/>
            <person name="Xu J."/>
            <person name="Tong Z."/>
            <person name="Xu A."/>
            <person name="Yuan X."/>
            <person name="Wang W."/>
            <person name="Yang Q."/>
            <person name="Chen L."/>
            <person name="Sun Z."/>
            <person name="Wang K."/>
            <person name="Pan B."/>
            <person name="Chen J."/>
            <person name="Bao Y."/>
            <person name="Liu F."/>
            <person name="Qi X."/>
            <person name="Gang D.R."/>
            <person name="Wen J."/>
            <person name="Li J."/>
        </authorList>
    </citation>
    <scope>NUCLEOTIDE SEQUENCE</scope>
    <source>
        <strain evidence="2">Dzin_1.0</strain>
    </source>
</reference>
<name>A0A9D5HQ25_9LILI</name>
<dbReference type="EMBL" id="JAGGNH010000001">
    <property type="protein sequence ID" value="KAJ0985065.1"/>
    <property type="molecule type" value="Genomic_DNA"/>
</dbReference>
<dbReference type="InterPro" id="IPR008480">
    <property type="entry name" value="DUF761_pln"/>
</dbReference>
<proteinExistence type="predicted"/>
<dbReference type="AlphaFoldDB" id="A0A9D5HQ25"/>
<gene>
    <name evidence="2" type="ORF">J5N97_003421</name>
</gene>
<evidence type="ECO:0000256" key="1">
    <source>
        <dbReference type="SAM" id="MobiDB-lite"/>
    </source>
</evidence>
<evidence type="ECO:0000313" key="2">
    <source>
        <dbReference type="EMBL" id="KAJ0985065.1"/>
    </source>
</evidence>
<evidence type="ECO:0000313" key="3">
    <source>
        <dbReference type="Proteomes" id="UP001085076"/>
    </source>
</evidence>
<organism evidence="2 3">
    <name type="scientific">Dioscorea zingiberensis</name>
    <dbReference type="NCBI Taxonomy" id="325984"/>
    <lineage>
        <taxon>Eukaryota</taxon>
        <taxon>Viridiplantae</taxon>
        <taxon>Streptophyta</taxon>
        <taxon>Embryophyta</taxon>
        <taxon>Tracheophyta</taxon>
        <taxon>Spermatophyta</taxon>
        <taxon>Magnoliopsida</taxon>
        <taxon>Liliopsida</taxon>
        <taxon>Dioscoreales</taxon>
        <taxon>Dioscoreaceae</taxon>
        <taxon>Dioscorea</taxon>
    </lineage>
</organism>
<dbReference type="Proteomes" id="UP001085076">
    <property type="component" value="Miscellaneous, Linkage group lg01"/>
</dbReference>